<dbReference type="InterPro" id="IPR036397">
    <property type="entry name" value="RNaseH_sf"/>
</dbReference>
<protein>
    <submittedName>
        <fullName evidence="2">Ovule protein</fullName>
    </submittedName>
</protein>
<keyword evidence="1" id="KW-1185">Reference proteome</keyword>
<dbReference type="Proteomes" id="UP000095283">
    <property type="component" value="Unplaced"/>
</dbReference>
<proteinExistence type="predicted"/>
<accession>A0A1I7W6K5</accession>
<dbReference type="GO" id="GO:0003676">
    <property type="term" value="F:nucleic acid binding"/>
    <property type="evidence" value="ECO:0007669"/>
    <property type="project" value="InterPro"/>
</dbReference>
<sequence>MSMLTQHNFLWKIITGHEKWIMYDNPKHSHSWSTTSTCMLSRAVIEKKTYERKNVLKLYY</sequence>
<dbReference type="AlphaFoldDB" id="A0A1I7W6K5"/>
<dbReference type="Gene3D" id="3.30.420.10">
    <property type="entry name" value="Ribonuclease H-like superfamily/Ribonuclease H"/>
    <property type="match status" value="1"/>
</dbReference>
<evidence type="ECO:0000313" key="2">
    <source>
        <dbReference type="WBParaSite" id="Hba_00236"/>
    </source>
</evidence>
<organism evidence="1 2">
    <name type="scientific">Heterorhabditis bacteriophora</name>
    <name type="common">Entomopathogenic nematode worm</name>
    <dbReference type="NCBI Taxonomy" id="37862"/>
    <lineage>
        <taxon>Eukaryota</taxon>
        <taxon>Metazoa</taxon>
        <taxon>Ecdysozoa</taxon>
        <taxon>Nematoda</taxon>
        <taxon>Chromadorea</taxon>
        <taxon>Rhabditida</taxon>
        <taxon>Rhabditina</taxon>
        <taxon>Rhabditomorpha</taxon>
        <taxon>Strongyloidea</taxon>
        <taxon>Heterorhabditidae</taxon>
        <taxon>Heterorhabditis</taxon>
    </lineage>
</organism>
<evidence type="ECO:0000313" key="1">
    <source>
        <dbReference type="Proteomes" id="UP000095283"/>
    </source>
</evidence>
<reference evidence="2" key="1">
    <citation type="submission" date="2016-11" db="UniProtKB">
        <authorList>
            <consortium name="WormBaseParasite"/>
        </authorList>
    </citation>
    <scope>IDENTIFICATION</scope>
</reference>
<name>A0A1I7W6K5_HETBA</name>
<dbReference type="WBParaSite" id="Hba_00236">
    <property type="protein sequence ID" value="Hba_00236"/>
    <property type="gene ID" value="Hba_00236"/>
</dbReference>